<accession>A0A2T7BFJ3</accession>
<name>A0A2T7BFJ3_9BACT</name>
<gene>
    <name evidence="1" type="ORF">DCC81_12140</name>
</gene>
<evidence type="ECO:0000313" key="1">
    <source>
        <dbReference type="EMBL" id="PUZ25056.1"/>
    </source>
</evidence>
<dbReference type="AlphaFoldDB" id="A0A2T7BFJ3"/>
<dbReference type="RefSeq" id="WP_108686893.1">
    <property type="nucleotide sequence ID" value="NZ_QCYK01000002.1"/>
</dbReference>
<dbReference type="Proteomes" id="UP000244450">
    <property type="component" value="Unassembled WGS sequence"/>
</dbReference>
<sequence length="79" mass="8516">MSNANVVKNNNTAINMKPLAEEECNKLAAVVLGYGKLLQASETMALPKNTIKRAIAGMNLTPTTAAKIRSFLKTIPDEQ</sequence>
<protein>
    <submittedName>
        <fullName evidence="1">Uncharacterized protein</fullName>
    </submittedName>
</protein>
<dbReference type="EMBL" id="QCYK01000002">
    <property type="protein sequence ID" value="PUZ25056.1"/>
    <property type="molecule type" value="Genomic_DNA"/>
</dbReference>
<evidence type="ECO:0000313" key="2">
    <source>
        <dbReference type="Proteomes" id="UP000244450"/>
    </source>
</evidence>
<reference evidence="1 2" key="1">
    <citation type="submission" date="2018-04" db="EMBL/GenBank/DDBJ databases">
        <title>Chitinophaga fuyangensis sp. nov., isolated from soil in a chemical factory.</title>
        <authorList>
            <person name="Chen K."/>
        </authorList>
    </citation>
    <scope>NUCLEOTIDE SEQUENCE [LARGE SCALE GENOMIC DNA]</scope>
    <source>
        <strain evidence="1 2">LY-1</strain>
    </source>
</reference>
<keyword evidence="2" id="KW-1185">Reference proteome</keyword>
<proteinExistence type="predicted"/>
<comment type="caution">
    <text evidence="1">The sequence shown here is derived from an EMBL/GenBank/DDBJ whole genome shotgun (WGS) entry which is preliminary data.</text>
</comment>
<organism evidence="1 2">
    <name type="scientific">Chitinophaga parva</name>
    <dbReference type="NCBI Taxonomy" id="2169414"/>
    <lineage>
        <taxon>Bacteria</taxon>
        <taxon>Pseudomonadati</taxon>
        <taxon>Bacteroidota</taxon>
        <taxon>Chitinophagia</taxon>
        <taxon>Chitinophagales</taxon>
        <taxon>Chitinophagaceae</taxon>
        <taxon>Chitinophaga</taxon>
    </lineage>
</organism>